<dbReference type="PANTHER" id="PTHR43194">
    <property type="entry name" value="HYDROLASE ALPHA/BETA FOLD FAMILY"/>
    <property type="match status" value="1"/>
</dbReference>
<comment type="caution">
    <text evidence="3">The sequence shown here is derived from an EMBL/GenBank/DDBJ whole genome shotgun (WGS) entry which is preliminary data.</text>
</comment>
<name>A0ABW9ZTZ6_9BACT</name>
<evidence type="ECO:0000256" key="1">
    <source>
        <dbReference type="SAM" id="MobiDB-lite"/>
    </source>
</evidence>
<dbReference type="RefSeq" id="WP_161817842.1">
    <property type="nucleotide sequence ID" value="NZ_JAACJS010000011.1"/>
</dbReference>
<protein>
    <submittedName>
        <fullName evidence="3">Alpha/beta hydrolase</fullName>
    </submittedName>
</protein>
<dbReference type="Pfam" id="PF12697">
    <property type="entry name" value="Abhydrolase_6"/>
    <property type="match status" value="1"/>
</dbReference>
<feature type="domain" description="AB hydrolase-1" evidence="2">
    <location>
        <begin position="5"/>
        <end position="234"/>
    </location>
</feature>
<dbReference type="SUPFAM" id="SSF53474">
    <property type="entry name" value="alpha/beta-Hydrolases"/>
    <property type="match status" value="1"/>
</dbReference>
<reference evidence="3 4" key="1">
    <citation type="submission" date="2020-01" db="EMBL/GenBank/DDBJ databases">
        <title>Genome analysis.</title>
        <authorList>
            <person name="Wu S."/>
            <person name="Wang G."/>
        </authorList>
    </citation>
    <scope>NUCLEOTIDE SEQUENCE [LARGE SCALE GENOMIC DNA]</scope>
    <source>
        <strain evidence="3 4">SYL130</strain>
    </source>
</reference>
<dbReference type="InterPro" id="IPR050228">
    <property type="entry name" value="Carboxylesterase_BioH"/>
</dbReference>
<accession>A0ABW9ZTZ6</accession>
<dbReference type="InterPro" id="IPR029058">
    <property type="entry name" value="AB_hydrolase_fold"/>
</dbReference>
<evidence type="ECO:0000313" key="3">
    <source>
        <dbReference type="EMBL" id="NCI49528.1"/>
    </source>
</evidence>
<keyword evidence="4" id="KW-1185">Reference proteome</keyword>
<feature type="region of interest" description="Disordered" evidence="1">
    <location>
        <begin position="282"/>
        <end position="303"/>
    </location>
</feature>
<keyword evidence="3" id="KW-0378">Hydrolase</keyword>
<evidence type="ECO:0000259" key="2">
    <source>
        <dbReference type="Pfam" id="PF12697"/>
    </source>
</evidence>
<dbReference type="GO" id="GO:0016787">
    <property type="term" value="F:hydrolase activity"/>
    <property type="evidence" value="ECO:0007669"/>
    <property type="project" value="UniProtKB-KW"/>
</dbReference>
<dbReference type="Gene3D" id="3.40.50.1820">
    <property type="entry name" value="alpha/beta hydrolase"/>
    <property type="match status" value="1"/>
</dbReference>
<dbReference type="EMBL" id="JAACJS010000011">
    <property type="protein sequence ID" value="NCI49528.1"/>
    <property type="molecule type" value="Genomic_DNA"/>
</dbReference>
<dbReference type="PANTHER" id="PTHR43194:SF2">
    <property type="entry name" value="PEROXISOMAL MEMBRANE PROTEIN LPX1"/>
    <property type="match status" value="1"/>
</dbReference>
<proteinExistence type="predicted"/>
<dbReference type="Proteomes" id="UP000753802">
    <property type="component" value="Unassembled WGS sequence"/>
</dbReference>
<sequence length="303" mass="33672">MTKTILFIHGMFQNSKSWQKWATHFTSRGYQCIVPDWPEHEGDPATLRADPPQGLGKLGLETVINKMEAIIATLPAKPVVIGHSVGGLIAQVLANKGLASAAVCVSPVAPNKMMTFDWDFFKNSAVIANPLKGDEPIYTDPEMFHGSFCNTLDDAAARTAFEETALHDSRNIFRDCLTDAGHVDLDKEHVPLLFVTGKEDKIIPHELVEKNAKAYEDQSNVLYHVFPARSHYICNEPGWEEVVSLAGQWLEEITHDGDSGDRYVNGEIVNEPDDVEEHAIVQNEPADPLTPEDLDENVFDKVR</sequence>
<evidence type="ECO:0000313" key="4">
    <source>
        <dbReference type="Proteomes" id="UP000753802"/>
    </source>
</evidence>
<gene>
    <name evidence="3" type="ORF">GWC95_06310</name>
</gene>
<dbReference type="InterPro" id="IPR000073">
    <property type="entry name" value="AB_hydrolase_1"/>
</dbReference>
<organism evidence="3 4">
    <name type="scientific">Sediminibacterium roseum</name>
    <dbReference type="NCBI Taxonomy" id="1978412"/>
    <lineage>
        <taxon>Bacteria</taxon>
        <taxon>Pseudomonadati</taxon>
        <taxon>Bacteroidota</taxon>
        <taxon>Chitinophagia</taxon>
        <taxon>Chitinophagales</taxon>
        <taxon>Chitinophagaceae</taxon>
        <taxon>Sediminibacterium</taxon>
    </lineage>
</organism>